<comment type="subcellular location">
    <subcellularLocation>
        <location evidence="1">Endomembrane system</location>
        <topology evidence="1">Multi-pass membrane protein</topology>
    </subcellularLocation>
</comment>
<dbReference type="InterPro" id="IPR009078">
    <property type="entry name" value="Ferritin-like_SF"/>
</dbReference>
<evidence type="ECO:0000256" key="2">
    <source>
        <dbReference type="ARBA" id="ARBA00022692"/>
    </source>
</evidence>
<evidence type="ECO:0000256" key="5">
    <source>
        <dbReference type="SAM" id="Phobius"/>
    </source>
</evidence>
<keyword evidence="3 5" id="KW-1133">Transmembrane helix</keyword>
<dbReference type="GO" id="GO:0005384">
    <property type="term" value="F:manganese ion transmembrane transporter activity"/>
    <property type="evidence" value="ECO:0007669"/>
    <property type="project" value="InterPro"/>
</dbReference>
<evidence type="ECO:0000313" key="6">
    <source>
        <dbReference type="EMBL" id="KKW21271.1"/>
    </source>
</evidence>
<dbReference type="SUPFAM" id="SSF47240">
    <property type="entry name" value="Ferritin-like"/>
    <property type="match status" value="1"/>
</dbReference>
<feature type="transmembrane region" description="Helical" evidence="5">
    <location>
        <begin position="261"/>
        <end position="284"/>
    </location>
</feature>
<organism evidence="6 7">
    <name type="scientific">Candidatus Adlerbacteria bacterium GW2011_GWC1_50_9</name>
    <dbReference type="NCBI Taxonomy" id="1618608"/>
    <lineage>
        <taxon>Bacteria</taxon>
        <taxon>Candidatus Adleribacteriota</taxon>
    </lineage>
</organism>
<protein>
    <recommendedName>
        <fullName evidence="8">Rubrerythrin diiron-binding domain-containing protein</fullName>
    </recommendedName>
</protein>
<evidence type="ECO:0000256" key="3">
    <source>
        <dbReference type="ARBA" id="ARBA00022989"/>
    </source>
</evidence>
<dbReference type="Pfam" id="PF03232">
    <property type="entry name" value="COQ7"/>
    <property type="match status" value="1"/>
</dbReference>
<reference evidence="6 7" key="1">
    <citation type="journal article" date="2015" name="Nature">
        <title>rRNA introns, odd ribosomes, and small enigmatic genomes across a large radiation of phyla.</title>
        <authorList>
            <person name="Brown C.T."/>
            <person name="Hug L.A."/>
            <person name="Thomas B.C."/>
            <person name="Sharon I."/>
            <person name="Castelle C.J."/>
            <person name="Singh A."/>
            <person name="Wilkins M.J."/>
            <person name="Williams K.H."/>
            <person name="Banfield J.F."/>
        </authorList>
    </citation>
    <scope>NUCLEOTIDE SEQUENCE [LARGE SCALE GENOMIC DNA]</scope>
</reference>
<dbReference type="GO" id="GO:0012505">
    <property type="term" value="C:endomembrane system"/>
    <property type="evidence" value="ECO:0007669"/>
    <property type="project" value="UniProtKB-SubCell"/>
</dbReference>
<evidence type="ECO:0000256" key="1">
    <source>
        <dbReference type="ARBA" id="ARBA00004127"/>
    </source>
</evidence>
<dbReference type="AlphaFoldDB" id="A0A0G1WR63"/>
<dbReference type="Pfam" id="PF01988">
    <property type="entry name" value="VIT1"/>
    <property type="match status" value="2"/>
</dbReference>
<feature type="transmembrane region" description="Helical" evidence="5">
    <location>
        <begin position="233"/>
        <end position="255"/>
    </location>
</feature>
<feature type="transmembrane region" description="Helical" evidence="5">
    <location>
        <begin position="178"/>
        <end position="200"/>
    </location>
</feature>
<keyword evidence="4 5" id="KW-0472">Membrane</keyword>
<dbReference type="GO" id="GO:0030026">
    <property type="term" value="P:intracellular manganese ion homeostasis"/>
    <property type="evidence" value="ECO:0007669"/>
    <property type="project" value="InterPro"/>
</dbReference>
<name>A0A0G1WR63_9BACT</name>
<dbReference type="Proteomes" id="UP000034201">
    <property type="component" value="Unassembled WGS sequence"/>
</dbReference>
<dbReference type="EMBL" id="LCQQ01000010">
    <property type="protein sequence ID" value="KKW21271.1"/>
    <property type="molecule type" value="Genomic_DNA"/>
</dbReference>
<dbReference type="PATRIC" id="fig|1618608.3.peg.181"/>
<evidence type="ECO:0000256" key="4">
    <source>
        <dbReference type="ARBA" id="ARBA00023136"/>
    </source>
</evidence>
<gene>
    <name evidence="6" type="ORF">UY61_C0010G0015</name>
</gene>
<evidence type="ECO:0008006" key="8">
    <source>
        <dbReference type="Google" id="ProtNLM"/>
    </source>
</evidence>
<dbReference type="InterPro" id="IPR008217">
    <property type="entry name" value="Ccc1_fam"/>
</dbReference>
<sequence>MTAIQKAEKLARSLIQGEFMSLTLYESLMAVAGEGARDTIKKLIAIERGHLAFWETFFHSRHAPPSIFGAFRMRLAVLIARVFGDRAIFLILESTEVHAIRHYFSLWEAYRNTPEEGAIKKILVEELHDEEIVIMGTRERGLNGGNIRNLFLGLNDGLVEILGAVSGLFAAFQHPSSVLVAAATVAIAGSFSMAAGVFAAESSENEIAWIHTKKEAFLNPNPARPLAHTPHPFSSALIVGVSYFAGSLIPILPVFLGSTGIVYSFLASGTALILVSTVVSFLTGMNIQKRIFLNTAILALAVLITYAMGTIAKSVFNITM</sequence>
<accession>A0A0G1WR63</accession>
<dbReference type="PANTHER" id="PTHR31851">
    <property type="entry name" value="FE(2+)/MN(2+) TRANSPORTER PCL1"/>
    <property type="match status" value="1"/>
</dbReference>
<feature type="transmembrane region" description="Helical" evidence="5">
    <location>
        <begin position="150"/>
        <end position="172"/>
    </location>
</feature>
<feature type="transmembrane region" description="Helical" evidence="5">
    <location>
        <begin position="291"/>
        <end position="312"/>
    </location>
</feature>
<proteinExistence type="predicted"/>
<keyword evidence="2 5" id="KW-0812">Transmembrane</keyword>
<comment type="caution">
    <text evidence="6">The sequence shown here is derived from an EMBL/GenBank/DDBJ whole genome shotgun (WGS) entry which is preliminary data.</text>
</comment>
<evidence type="ECO:0000313" key="7">
    <source>
        <dbReference type="Proteomes" id="UP000034201"/>
    </source>
</evidence>